<evidence type="ECO:0000313" key="4">
    <source>
        <dbReference type="Proteomes" id="UP000326939"/>
    </source>
</evidence>
<dbReference type="Proteomes" id="UP000326939">
    <property type="component" value="Chromosome 3"/>
</dbReference>
<dbReference type="Pfam" id="PF03194">
    <property type="entry name" value="LUC7"/>
    <property type="match status" value="1"/>
</dbReference>
<feature type="compositionally biased region" description="Basic and acidic residues" evidence="2">
    <location>
        <begin position="246"/>
        <end position="294"/>
    </location>
</feature>
<dbReference type="GO" id="GO:0006376">
    <property type="term" value="P:mRNA splice site recognition"/>
    <property type="evidence" value="ECO:0007669"/>
    <property type="project" value="InterPro"/>
</dbReference>
<dbReference type="EMBL" id="VDCV01000003">
    <property type="protein sequence ID" value="KAB5564359.1"/>
    <property type="molecule type" value="Genomic_DNA"/>
</dbReference>
<evidence type="ECO:0000313" key="3">
    <source>
        <dbReference type="EMBL" id="KAB5564359.1"/>
    </source>
</evidence>
<comment type="caution">
    <text evidence="3">The sequence shown here is derived from an EMBL/GenBank/DDBJ whole genome shotgun (WGS) entry which is preliminary data.</text>
</comment>
<keyword evidence="4" id="KW-1185">Reference proteome</keyword>
<dbReference type="GO" id="GO:0005685">
    <property type="term" value="C:U1 snRNP"/>
    <property type="evidence" value="ECO:0007669"/>
    <property type="project" value="InterPro"/>
</dbReference>
<feature type="region of interest" description="Disordered" evidence="2">
    <location>
        <begin position="246"/>
        <end position="297"/>
    </location>
</feature>
<organism evidence="3 4">
    <name type="scientific">Salix brachista</name>
    <dbReference type="NCBI Taxonomy" id="2182728"/>
    <lineage>
        <taxon>Eukaryota</taxon>
        <taxon>Viridiplantae</taxon>
        <taxon>Streptophyta</taxon>
        <taxon>Embryophyta</taxon>
        <taxon>Tracheophyta</taxon>
        <taxon>Spermatophyta</taxon>
        <taxon>Magnoliopsida</taxon>
        <taxon>eudicotyledons</taxon>
        <taxon>Gunneridae</taxon>
        <taxon>Pentapetalae</taxon>
        <taxon>rosids</taxon>
        <taxon>fabids</taxon>
        <taxon>Malpighiales</taxon>
        <taxon>Salicaceae</taxon>
        <taxon>Saliceae</taxon>
        <taxon>Salix</taxon>
    </lineage>
</organism>
<evidence type="ECO:0000256" key="1">
    <source>
        <dbReference type="ARBA" id="ARBA00005655"/>
    </source>
</evidence>
<dbReference type="PANTHER" id="PTHR12375">
    <property type="entry name" value="RNA-BINDING PROTEIN LUC7-RELATED"/>
    <property type="match status" value="1"/>
</dbReference>
<evidence type="ECO:0000256" key="2">
    <source>
        <dbReference type="SAM" id="MobiDB-lite"/>
    </source>
</evidence>
<dbReference type="GO" id="GO:0003729">
    <property type="term" value="F:mRNA binding"/>
    <property type="evidence" value="ECO:0007669"/>
    <property type="project" value="InterPro"/>
</dbReference>
<accession>A0A5N5NAQ3</accession>
<proteinExistence type="inferred from homology"/>
<sequence length="364" mass="42231">MDLQRAMLDELMGADRNLTEEERKDYKEITWDSKEVCAYYMARFCPHDLFVNTKSDLGPCDRVHDPKLKERSFFEKSPRHDAYLAKFEAELALRCEKLVVELDRRVRRGRERLAQGDELIAPPPLSADKSERLSVVEEKIKNLLVQVEALGEVGKVDEAQALMKKVDELNAEKALIQSQNDKVLMVPQEKKMALCEICGSFLIANDAAERTQSHVTGKQHIGYGMVRDYIAEYKVSCTLRRVDSGDRDRYREREQDRHRDRERSREWNGRGSRDDWRTRNGRDGGKNRHRDWSRSRSPVRHGRRRVKYLSSILYIDVLMYLRGQIQNMCLSDTAADTDDDSVSQALGRKAQIPTYFAIVICNSK</sequence>
<dbReference type="InterPro" id="IPR004882">
    <property type="entry name" value="Luc7-rel"/>
</dbReference>
<protein>
    <submittedName>
        <fullName evidence="3">Uncharacterized protein</fullName>
    </submittedName>
</protein>
<gene>
    <name evidence="3" type="ORF">DKX38_004413</name>
</gene>
<name>A0A5N5NAQ3_9ROSI</name>
<reference evidence="4" key="1">
    <citation type="journal article" date="2019" name="Gigascience">
        <title>De novo genome assembly of the endangered Acer yangbiense, a plant species with extremely small populations endemic to Yunnan Province, China.</title>
        <authorList>
            <person name="Yang J."/>
            <person name="Wariss H.M."/>
            <person name="Tao L."/>
            <person name="Zhang R."/>
            <person name="Yun Q."/>
            <person name="Hollingsworth P."/>
            <person name="Dao Z."/>
            <person name="Luo G."/>
            <person name="Guo H."/>
            <person name="Ma Y."/>
            <person name="Sun W."/>
        </authorList>
    </citation>
    <scope>NUCLEOTIDE SEQUENCE [LARGE SCALE GENOMIC DNA]</scope>
    <source>
        <strain evidence="4">cv. br00</strain>
    </source>
</reference>
<dbReference type="AlphaFoldDB" id="A0A5N5NAQ3"/>
<comment type="similarity">
    <text evidence="1">Belongs to the Luc7 family.</text>
</comment>